<feature type="transmembrane region" description="Helical" evidence="4">
    <location>
        <begin position="177"/>
        <end position="196"/>
    </location>
</feature>
<keyword evidence="4" id="KW-0472">Membrane</keyword>
<feature type="transmembrane region" description="Helical" evidence="4">
    <location>
        <begin position="416"/>
        <end position="435"/>
    </location>
</feature>
<comment type="similarity">
    <text evidence="2">Belongs to the major facilitator superfamily. Monocarboxylate porter (TC 2.A.1.13) family.</text>
</comment>
<protein>
    <recommendedName>
        <fullName evidence="7">Major facilitator superfamily transporter</fullName>
    </recommendedName>
</protein>
<dbReference type="AlphaFoldDB" id="A0A428T8J8"/>
<keyword evidence="6" id="KW-1185">Reference proteome</keyword>
<proteinExistence type="inferred from homology"/>
<feature type="transmembrane region" description="Helical" evidence="4">
    <location>
        <begin position="146"/>
        <end position="165"/>
    </location>
</feature>
<dbReference type="Pfam" id="PF07690">
    <property type="entry name" value="MFS_1"/>
    <property type="match status" value="1"/>
</dbReference>
<dbReference type="GO" id="GO:0022857">
    <property type="term" value="F:transmembrane transporter activity"/>
    <property type="evidence" value="ECO:0007669"/>
    <property type="project" value="InterPro"/>
</dbReference>
<reference evidence="5 6" key="1">
    <citation type="submission" date="2017-06" db="EMBL/GenBank/DDBJ databases">
        <title>Comparative genomic analysis of Ambrosia Fusariam Clade fungi.</title>
        <authorList>
            <person name="Stajich J.E."/>
            <person name="Carrillo J."/>
            <person name="Kijimoto T."/>
            <person name="Eskalen A."/>
            <person name="O'Donnell K."/>
            <person name="Kasson M."/>
        </authorList>
    </citation>
    <scope>NUCLEOTIDE SEQUENCE [LARGE SCALE GENOMIC DNA]</scope>
    <source>
        <strain evidence="5 6">NRRL62579</strain>
    </source>
</reference>
<dbReference type="InterPro" id="IPR011701">
    <property type="entry name" value="MFS"/>
</dbReference>
<dbReference type="Proteomes" id="UP000287144">
    <property type="component" value="Unassembled WGS sequence"/>
</dbReference>
<dbReference type="InterPro" id="IPR036259">
    <property type="entry name" value="MFS_trans_sf"/>
</dbReference>
<feature type="transmembrane region" description="Helical" evidence="4">
    <location>
        <begin position="51"/>
        <end position="77"/>
    </location>
</feature>
<evidence type="ECO:0000256" key="4">
    <source>
        <dbReference type="SAM" id="Phobius"/>
    </source>
</evidence>
<feature type="transmembrane region" description="Helical" evidence="4">
    <location>
        <begin position="318"/>
        <end position="337"/>
    </location>
</feature>
<evidence type="ECO:0000313" key="6">
    <source>
        <dbReference type="Proteomes" id="UP000287144"/>
    </source>
</evidence>
<evidence type="ECO:0000256" key="1">
    <source>
        <dbReference type="ARBA" id="ARBA00004141"/>
    </source>
</evidence>
<keyword evidence="4" id="KW-1133">Transmembrane helix</keyword>
<comment type="caution">
    <text evidence="5">The sequence shown here is derived from an EMBL/GenBank/DDBJ whole genome shotgun (WGS) entry which is preliminary data.</text>
</comment>
<dbReference type="Gene3D" id="1.20.1250.20">
    <property type="entry name" value="MFS general substrate transporter like domains"/>
    <property type="match status" value="2"/>
</dbReference>
<dbReference type="InterPro" id="IPR050327">
    <property type="entry name" value="Proton-linked_MCT"/>
</dbReference>
<sequence>MVSMCDMTLSRIFSVGGRSTPPTDETPAEQPSVIESLDVSSDDEDDSRHGWVIVGCVFAINTVTWGMNTTYGVYISYYIAHDYFEGATYLRYAFVGGLSVAFAWFAAPFVNYLTKTFGIRVPMAAGVVAVCLGQCLAGISRKFGAFLFFQGLLFGLGLGLTQVPSQPVLPLWFDKRLSLAQGIATCGSGFGGLIFANTTRAALESIGVRYTLLLNGCISAVVLVPSIMFLKDKGKKVEARTEPLQLHWLWHKNFFWVWTWGAFGVMGYFIALYSNASYATDGLGLSQQQGAALQSILAAGQVLGRPLVGQALDTAGRLNMAIAANILAALSCLVIWLPARSFAVLAVFSIMQGGFGGTILCVIAPVATSAVGVIDVGSALAMFWLMMVLPATFAQPAAVALIDYSRHTLKREGPDVYQALFALSAAMLCGGKFAIQGNFKIFKEDIKAFKKQLLACSLGIYSYSKGSFKDM</sequence>
<feature type="transmembrane region" description="Helical" evidence="4">
    <location>
        <begin position="89"/>
        <end position="107"/>
    </location>
</feature>
<dbReference type="GO" id="GO:0016020">
    <property type="term" value="C:membrane"/>
    <property type="evidence" value="ECO:0007669"/>
    <property type="project" value="UniProtKB-SubCell"/>
</dbReference>
<evidence type="ECO:0008006" key="7">
    <source>
        <dbReference type="Google" id="ProtNLM"/>
    </source>
</evidence>
<dbReference type="PANTHER" id="PTHR11360">
    <property type="entry name" value="MONOCARBOXYLATE TRANSPORTER"/>
    <property type="match status" value="1"/>
</dbReference>
<gene>
    <name evidence="5" type="ORF">CEP52_010342</name>
</gene>
<accession>A0A428T8J8</accession>
<comment type="subcellular location">
    <subcellularLocation>
        <location evidence="1">Membrane</location>
        <topology evidence="1">Multi-pass membrane protein</topology>
    </subcellularLocation>
</comment>
<feature type="transmembrane region" description="Helical" evidence="4">
    <location>
        <begin position="254"/>
        <end position="273"/>
    </location>
</feature>
<dbReference type="EMBL" id="NKCK01000116">
    <property type="protein sequence ID" value="RSL98360.1"/>
    <property type="molecule type" value="Genomic_DNA"/>
</dbReference>
<feature type="transmembrane region" description="Helical" evidence="4">
    <location>
        <begin position="379"/>
        <end position="404"/>
    </location>
</feature>
<feature type="transmembrane region" description="Helical" evidence="4">
    <location>
        <begin position="119"/>
        <end position="139"/>
    </location>
</feature>
<feature type="transmembrane region" description="Helical" evidence="4">
    <location>
        <begin position="343"/>
        <end position="367"/>
    </location>
</feature>
<feature type="transmembrane region" description="Helical" evidence="4">
    <location>
        <begin position="208"/>
        <end position="230"/>
    </location>
</feature>
<keyword evidence="4" id="KW-0812">Transmembrane</keyword>
<dbReference type="PANTHER" id="PTHR11360:SF315">
    <property type="entry name" value="TRANSPORTER MCH2-RELATED"/>
    <property type="match status" value="1"/>
</dbReference>
<evidence type="ECO:0000313" key="5">
    <source>
        <dbReference type="EMBL" id="RSL98360.1"/>
    </source>
</evidence>
<name>A0A428T8J8_9HYPO</name>
<organism evidence="5 6">
    <name type="scientific">Fusarium oligoseptatum</name>
    <dbReference type="NCBI Taxonomy" id="2604345"/>
    <lineage>
        <taxon>Eukaryota</taxon>
        <taxon>Fungi</taxon>
        <taxon>Dikarya</taxon>
        <taxon>Ascomycota</taxon>
        <taxon>Pezizomycotina</taxon>
        <taxon>Sordariomycetes</taxon>
        <taxon>Hypocreomycetidae</taxon>
        <taxon>Hypocreales</taxon>
        <taxon>Nectriaceae</taxon>
        <taxon>Fusarium</taxon>
        <taxon>Fusarium solani species complex</taxon>
    </lineage>
</organism>
<dbReference type="SUPFAM" id="SSF103473">
    <property type="entry name" value="MFS general substrate transporter"/>
    <property type="match status" value="1"/>
</dbReference>
<evidence type="ECO:0000256" key="2">
    <source>
        <dbReference type="ARBA" id="ARBA00006727"/>
    </source>
</evidence>
<evidence type="ECO:0000256" key="3">
    <source>
        <dbReference type="ARBA" id="ARBA00023180"/>
    </source>
</evidence>
<keyword evidence="3" id="KW-0325">Glycoprotein</keyword>